<organism evidence="1">
    <name type="scientific">marine metagenome</name>
    <dbReference type="NCBI Taxonomy" id="408172"/>
    <lineage>
        <taxon>unclassified sequences</taxon>
        <taxon>metagenomes</taxon>
        <taxon>ecological metagenomes</taxon>
    </lineage>
</organism>
<sequence>VLQQQREVFFSLAVLIAQIGHKDPAGLQLAMNIKNTVIANYLGSFRFCTQETRVFPA</sequence>
<reference evidence="1" key="1">
    <citation type="submission" date="2018-05" db="EMBL/GenBank/DDBJ databases">
        <authorList>
            <person name="Lanie J.A."/>
            <person name="Ng W.-L."/>
            <person name="Kazmierczak K.M."/>
            <person name="Andrzejewski T.M."/>
            <person name="Davidsen T.M."/>
            <person name="Wayne K.J."/>
            <person name="Tettelin H."/>
            <person name="Glass J.I."/>
            <person name="Rusch D."/>
            <person name="Podicherti R."/>
            <person name="Tsui H.-C.T."/>
            <person name="Winkler M.E."/>
        </authorList>
    </citation>
    <scope>NUCLEOTIDE SEQUENCE</scope>
</reference>
<evidence type="ECO:0000313" key="1">
    <source>
        <dbReference type="EMBL" id="SVB36608.1"/>
    </source>
</evidence>
<dbReference type="EMBL" id="UINC01038908">
    <property type="protein sequence ID" value="SVB36608.1"/>
    <property type="molecule type" value="Genomic_DNA"/>
</dbReference>
<gene>
    <name evidence="1" type="ORF">METZ01_LOCUS189462</name>
</gene>
<proteinExistence type="predicted"/>
<feature type="non-terminal residue" evidence="1">
    <location>
        <position position="1"/>
    </location>
</feature>
<dbReference type="AlphaFoldDB" id="A0A382DDX9"/>
<name>A0A382DDX9_9ZZZZ</name>
<accession>A0A382DDX9</accession>
<protein>
    <submittedName>
        <fullName evidence="1">Uncharacterized protein</fullName>
    </submittedName>
</protein>